<dbReference type="InParanoid" id="A0A371RJ02"/>
<dbReference type="InterPro" id="IPR037152">
    <property type="entry name" value="L-asparaginase_N_sf"/>
</dbReference>
<dbReference type="InterPro" id="IPR036152">
    <property type="entry name" value="Asp/glu_Ase-like_sf"/>
</dbReference>
<dbReference type="AlphaFoldDB" id="A0A371RJ02"/>
<dbReference type="InterPro" id="IPR027474">
    <property type="entry name" value="L-asparaginase_N"/>
</dbReference>
<organism evidence="3 4">
    <name type="scientific">Parvularcula marina</name>
    <dbReference type="NCBI Taxonomy" id="2292771"/>
    <lineage>
        <taxon>Bacteria</taxon>
        <taxon>Pseudomonadati</taxon>
        <taxon>Pseudomonadota</taxon>
        <taxon>Alphaproteobacteria</taxon>
        <taxon>Parvularculales</taxon>
        <taxon>Parvularculaceae</taxon>
        <taxon>Parvularcula</taxon>
    </lineage>
</organism>
<dbReference type="PRINTS" id="PR00139">
    <property type="entry name" value="ASNGLNASE"/>
</dbReference>
<dbReference type="Gene3D" id="3.40.50.1170">
    <property type="entry name" value="L-asparaginase, N-terminal domain"/>
    <property type="match status" value="1"/>
</dbReference>
<proteinExistence type="predicted"/>
<dbReference type="Proteomes" id="UP000264589">
    <property type="component" value="Unassembled WGS sequence"/>
</dbReference>
<evidence type="ECO:0000313" key="3">
    <source>
        <dbReference type="EMBL" id="RFB05430.1"/>
    </source>
</evidence>
<feature type="domain" description="L-asparaginase N-terminal" evidence="2">
    <location>
        <begin position="4"/>
        <end position="156"/>
    </location>
</feature>
<dbReference type="SUPFAM" id="SSF53774">
    <property type="entry name" value="Glutaminase/Asparaginase"/>
    <property type="match status" value="1"/>
</dbReference>
<reference evidence="3 4" key="1">
    <citation type="submission" date="2018-08" db="EMBL/GenBank/DDBJ databases">
        <title>Parvularcula sp. SM1705, isolated from surface water of the South Sea China.</title>
        <authorList>
            <person name="Sun L."/>
        </authorList>
    </citation>
    <scope>NUCLEOTIDE SEQUENCE [LARGE SCALE GENOMIC DNA]</scope>
    <source>
        <strain evidence="3 4">SM1705</strain>
    </source>
</reference>
<keyword evidence="4" id="KW-1185">Reference proteome</keyword>
<dbReference type="PIRSF" id="PIRSF001220">
    <property type="entry name" value="L-ASNase_gatD"/>
    <property type="match status" value="1"/>
</dbReference>
<dbReference type="Pfam" id="PF00710">
    <property type="entry name" value="Asparaginase"/>
    <property type="match status" value="1"/>
</dbReference>
<dbReference type="EMBL" id="QUQO01000001">
    <property type="protein sequence ID" value="RFB05430.1"/>
    <property type="molecule type" value="Genomic_DNA"/>
</dbReference>
<evidence type="ECO:0000256" key="1">
    <source>
        <dbReference type="PIRSR" id="PIRSR001220-1"/>
    </source>
</evidence>
<evidence type="ECO:0000259" key="2">
    <source>
        <dbReference type="Pfam" id="PF00710"/>
    </source>
</evidence>
<dbReference type="OrthoDB" id="9788068at2"/>
<protein>
    <submittedName>
        <fullName evidence="3">Asparaginase</fullName>
    </submittedName>
</protein>
<dbReference type="PIRSF" id="PIRSF500176">
    <property type="entry name" value="L_ASNase"/>
    <property type="match status" value="1"/>
</dbReference>
<dbReference type="RefSeq" id="WP_116392062.1">
    <property type="nucleotide sequence ID" value="NZ_QUQO01000001.1"/>
</dbReference>
<accession>A0A371RJ02</accession>
<dbReference type="GO" id="GO:0004067">
    <property type="term" value="F:asparaginase activity"/>
    <property type="evidence" value="ECO:0007669"/>
    <property type="project" value="UniProtKB-UniRule"/>
</dbReference>
<dbReference type="PANTHER" id="PTHR11707:SF28">
    <property type="entry name" value="60 KDA LYSOPHOSPHOLIPASE"/>
    <property type="match status" value="1"/>
</dbReference>
<name>A0A371RJ02_9PROT</name>
<dbReference type="InterPro" id="IPR006034">
    <property type="entry name" value="Asparaginase/glutaminase-like"/>
</dbReference>
<sequence length="163" mass="17676">MRSVRILTTGGTLDKVHDWRAENITFAGAGKSQVPEVLEHGRCYHPEVEQLFQIDSLDMTETYRNLLLERVKAAAEEGIVITHGTSTMAETARFLDGKAEGKTIVLTGAMRPHSLFISDAAFNLGGAVIAAQTLPAGVYGVMNGLVFAASELKKNEKLGRFDV</sequence>
<evidence type="ECO:0000313" key="4">
    <source>
        <dbReference type="Proteomes" id="UP000264589"/>
    </source>
</evidence>
<gene>
    <name evidence="3" type="ORF">DX908_09275</name>
</gene>
<comment type="caution">
    <text evidence="3">The sequence shown here is derived from an EMBL/GenBank/DDBJ whole genome shotgun (WGS) entry which is preliminary data.</text>
</comment>
<dbReference type="PANTHER" id="PTHR11707">
    <property type="entry name" value="L-ASPARAGINASE"/>
    <property type="match status" value="1"/>
</dbReference>
<feature type="active site" description="O-isoaspartyl threonine intermediate" evidence="1">
    <location>
        <position position="12"/>
    </location>
</feature>
<dbReference type="PROSITE" id="PS51732">
    <property type="entry name" value="ASN_GLN_ASE_3"/>
    <property type="match status" value="1"/>
</dbReference>